<dbReference type="InterPro" id="IPR007272">
    <property type="entry name" value="Sulf_transp_TsuA/YedE"/>
</dbReference>
<keyword evidence="3" id="KW-1185">Reference proteome</keyword>
<comment type="caution">
    <text evidence="2">The sequence shown here is derived from an EMBL/GenBank/DDBJ whole genome shotgun (WGS) entry which is preliminary data.</text>
</comment>
<accession>A0ABV6Z491</accession>
<organism evidence="2 3">
    <name type="scientific">candidate division CSSED10-310 bacterium</name>
    <dbReference type="NCBI Taxonomy" id="2855610"/>
    <lineage>
        <taxon>Bacteria</taxon>
        <taxon>Bacteria division CSSED10-310</taxon>
    </lineage>
</organism>
<proteinExistence type="predicted"/>
<evidence type="ECO:0000313" key="3">
    <source>
        <dbReference type="Proteomes" id="UP001594351"/>
    </source>
</evidence>
<keyword evidence="1" id="KW-1133">Transmembrane helix</keyword>
<dbReference type="Pfam" id="PF04143">
    <property type="entry name" value="Sulf_transp"/>
    <property type="match status" value="1"/>
</dbReference>
<evidence type="ECO:0000313" key="2">
    <source>
        <dbReference type="EMBL" id="MFC1853171.1"/>
    </source>
</evidence>
<feature type="transmembrane region" description="Helical" evidence="1">
    <location>
        <begin position="83"/>
        <end position="105"/>
    </location>
</feature>
<gene>
    <name evidence="2" type="ORF">ACFL27_23485</name>
</gene>
<keyword evidence="1" id="KW-0472">Membrane</keyword>
<feature type="transmembrane region" description="Helical" evidence="1">
    <location>
        <begin position="52"/>
        <end position="71"/>
    </location>
</feature>
<feature type="transmembrane region" description="Helical" evidence="1">
    <location>
        <begin position="12"/>
        <end position="31"/>
    </location>
</feature>
<dbReference type="EMBL" id="JBHPBY010000437">
    <property type="protein sequence ID" value="MFC1853171.1"/>
    <property type="molecule type" value="Genomic_DNA"/>
</dbReference>
<name>A0ABV6Z491_UNCC1</name>
<evidence type="ECO:0000256" key="1">
    <source>
        <dbReference type="SAM" id="Phobius"/>
    </source>
</evidence>
<dbReference type="Proteomes" id="UP001594351">
    <property type="component" value="Unassembled WGS sequence"/>
</dbReference>
<reference evidence="2 3" key="1">
    <citation type="submission" date="2024-09" db="EMBL/GenBank/DDBJ databases">
        <title>Laminarin stimulates single cell rates of sulfate reduction while oxygen inhibits transcriptomic activity in coastal marine sediment.</title>
        <authorList>
            <person name="Lindsay M."/>
            <person name="Orcutt B."/>
            <person name="Emerson D."/>
            <person name="Stepanauskas R."/>
            <person name="D'Angelo T."/>
        </authorList>
    </citation>
    <scope>NUCLEOTIDE SEQUENCE [LARGE SCALE GENOMIC DNA]</scope>
    <source>
        <strain evidence="2">SAG AM-311-K15</strain>
    </source>
</reference>
<sequence>MMGPLLKQGLFSIEFSFVLAFLIGIGFGFTLERAGFGSSRKLAAQFYFYDMTVFKVMFTAIVTAMIGLYYLDLFGLMDLEKVYINPTFIWVQVLGGLILGFGFVIGGY</sequence>
<keyword evidence="1" id="KW-0812">Transmembrane</keyword>
<protein>
    <submittedName>
        <fullName evidence="2">YeeE/YedE thiosulfate transporter family protein</fullName>
    </submittedName>
</protein>